<gene>
    <name evidence="1" type="ORF">SAMN05216582_13920</name>
</gene>
<evidence type="ECO:0000313" key="2">
    <source>
        <dbReference type="Proteomes" id="UP000184263"/>
    </source>
</evidence>
<dbReference type="OrthoDB" id="9791827at2"/>
<organism evidence="1 2">
    <name type="scientific">Selenomonas ruminantium</name>
    <dbReference type="NCBI Taxonomy" id="971"/>
    <lineage>
        <taxon>Bacteria</taxon>
        <taxon>Bacillati</taxon>
        <taxon>Bacillota</taxon>
        <taxon>Negativicutes</taxon>
        <taxon>Selenomonadales</taxon>
        <taxon>Selenomonadaceae</taxon>
        <taxon>Selenomonas</taxon>
    </lineage>
</organism>
<dbReference type="SUPFAM" id="SSF56059">
    <property type="entry name" value="Glutathione synthetase ATP-binding domain-like"/>
    <property type="match status" value="1"/>
</dbReference>
<dbReference type="AlphaFoldDB" id="A0A1M6XN32"/>
<accession>A0A1M6XN32</accession>
<proteinExistence type="predicted"/>
<dbReference type="RefSeq" id="WP_143188181.1">
    <property type="nucleotide sequence ID" value="NZ_FRBC01000039.1"/>
</dbReference>
<evidence type="ECO:0000313" key="1">
    <source>
        <dbReference type="EMBL" id="SHL07316.1"/>
    </source>
</evidence>
<dbReference type="InterPro" id="IPR029465">
    <property type="entry name" value="ATPgrasp_TupA"/>
</dbReference>
<name>A0A1M6XN32_SELRU</name>
<sequence length="305" mass="36147">MGIRKFFKSVLPDVVLEPLKQVYSDMHYVVMHVVPERWYLKRQFKKLVGYPLNLDNPQTFNEKLQWLKLHDRNPLYTKMVDKYEAKKYVADIIGEEYIIPTLGVWNNFDEIDFDQLPEQFVLKCTHDSGSIAICRDKKNFDKNEARKKIERGLRYNYYYAGGFEWPYKKVKPRIIAEKFMAEESGPDLPDYKLMCFGGKVKCSFTCTGRNTDNGLHVTFYDRAWQKMPFGRHYPVEEIPMPKPENYEKMVELAEILAAPLKFVRIDFYDINNRIYFGEITFFPGNGVEEFSPVEWDTKIGDWLKL</sequence>
<protein>
    <submittedName>
        <fullName evidence="1">TupA-like ATPgrasp</fullName>
    </submittedName>
</protein>
<dbReference type="Proteomes" id="UP000184263">
    <property type="component" value="Unassembled WGS sequence"/>
</dbReference>
<reference evidence="1 2" key="1">
    <citation type="submission" date="2016-11" db="EMBL/GenBank/DDBJ databases">
        <authorList>
            <person name="Jaros S."/>
            <person name="Januszkiewicz K."/>
            <person name="Wedrychowicz H."/>
        </authorList>
    </citation>
    <scope>NUCLEOTIDE SEQUENCE [LARGE SCALE GENOMIC DNA]</scope>
    <source>
        <strain evidence="1 2">HD4</strain>
    </source>
</reference>
<dbReference type="EMBL" id="FRBC01000039">
    <property type="protein sequence ID" value="SHL07316.1"/>
    <property type="molecule type" value="Genomic_DNA"/>
</dbReference>
<dbReference type="Pfam" id="PF14305">
    <property type="entry name" value="ATPgrasp_TupA"/>
    <property type="match status" value="1"/>
</dbReference>